<dbReference type="GO" id="GO:0046961">
    <property type="term" value="F:proton-transporting ATPase activity, rotational mechanism"/>
    <property type="evidence" value="ECO:0007669"/>
    <property type="project" value="TreeGrafter"/>
</dbReference>
<evidence type="ECO:0000313" key="19">
    <source>
        <dbReference type="EMBL" id="SDL57045.1"/>
    </source>
</evidence>
<dbReference type="HAMAP" id="MF_01398">
    <property type="entry name" value="ATP_synth_b_bprime"/>
    <property type="match status" value="1"/>
</dbReference>
<dbReference type="Gene3D" id="1.20.5.620">
    <property type="entry name" value="F1F0 ATP synthase subunit B, membrane domain"/>
    <property type="match status" value="1"/>
</dbReference>
<sequence>MNINMTLIGQTIAFAIFVWFCIKYVWPPLSQALHERQKRIADGLDAASRASRDLELAQEQAEQTLRESKEQASEILEQAHKRSTQMIEEAREQARSEGERLVASARAEIDQEVNRVKDELRAQVATLALVGAERVLESSIDEKAHREMLDKLAAEL</sequence>
<comment type="function">
    <text evidence="13">Component of the F(0) channel, it forms part of the peripheral stalk, linking F(1) to F(0). The b'-subunit is a diverged and duplicated form of b found in plants and photosynthetic bacteria.</text>
</comment>
<keyword evidence="4" id="KW-0997">Cell inner membrane</keyword>
<evidence type="ECO:0000256" key="3">
    <source>
        <dbReference type="ARBA" id="ARBA00022475"/>
    </source>
</evidence>
<organism evidence="19 20">
    <name type="scientific">Franzmannia pantelleriensis</name>
    <dbReference type="NCBI Taxonomy" id="48727"/>
    <lineage>
        <taxon>Bacteria</taxon>
        <taxon>Pseudomonadati</taxon>
        <taxon>Pseudomonadota</taxon>
        <taxon>Gammaproteobacteria</taxon>
        <taxon>Oceanospirillales</taxon>
        <taxon>Halomonadaceae</taxon>
        <taxon>Franzmannia</taxon>
    </lineage>
</organism>
<keyword evidence="3 16" id="KW-1003">Cell membrane</keyword>
<evidence type="ECO:0000256" key="13">
    <source>
        <dbReference type="ARBA" id="ARBA00025614"/>
    </source>
</evidence>
<keyword evidence="7 16" id="KW-0375">Hydrogen ion transport</keyword>
<comment type="subunit">
    <text evidence="14">F-type ATPases have 2 components, F(1) - the catalytic core - and F(0) - the membrane proton channel. F(1) has five subunits: alpha(3), beta(3), gamma(1), delta(1), epsilon(1). F(0) has four main subunits: a(1), b(2) and c(10-14). The alpha and beta chains form an alternating ring which encloses part of the gamma chain. F(1) is attached to F(0) by a central stalk formed by the gamma and epsilon chains, while a peripheral stalk is formed by the delta and b chains.</text>
</comment>
<dbReference type="STRING" id="48727.SAMN05192555_105159"/>
<comment type="function">
    <text evidence="12 16">F(1)F(0) ATP synthase produces ATP from ADP in the presence of a proton or sodium gradient. F-type ATPases consist of two structural domains, F(1) containing the extramembraneous catalytic core and F(0) containing the membrane proton channel, linked together by a central stalk and a peripheral stalk. During catalysis, ATP synthesis in the catalytic domain of F(1) is coupled via a rotary mechanism of the central stalk subunits to proton translocation.</text>
</comment>
<feature type="transmembrane region" description="Helical" evidence="16">
    <location>
        <begin position="6"/>
        <end position="26"/>
    </location>
</feature>
<dbReference type="FunFam" id="1.20.5.620:FF:000001">
    <property type="entry name" value="ATP synthase subunit b"/>
    <property type="match status" value="1"/>
</dbReference>
<dbReference type="GO" id="GO:0046933">
    <property type="term" value="F:proton-transporting ATP synthase activity, rotational mechanism"/>
    <property type="evidence" value="ECO:0007669"/>
    <property type="project" value="UniProtKB-UniRule"/>
</dbReference>
<dbReference type="Proteomes" id="UP000199107">
    <property type="component" value="Unassembled WGS sequence"/>
</dbReference>
<evidence type="ECO:0000313" key="20">
    <source>
        <dbReference type="Proteomes" id="UP000199107"/>
    </source>
</evidence>
<dbReference type="NCBIfam" id="TIGR01144">
    <property type="entry name" value="ATP_synt_b"/>
    <property type="match status" value="1"/>
</dbReference>
<reference evidence="20" key="1">
    <citation type="submission" date="2016-10" db="EMBL/GenBank/DDBJ databases">
        <authorList>
            <person name="Varghese N."/>
            <person name="Submissions S."/>
        </authorList>
    </citation>
    <scope>NUCLEOTIDE SEQUENCE [LARGE SCALE GENOMIC DNA]</scope>
    <source>
        <strain evidence="20">AAP</strain>
    </source>
</reference>
<dbReference type="NCBIfam" id="NF004413">
    <property type="entry name" value="PRK05759.1-4"/>
    <property type="match status" value="1"/>
</dbReference>
<comment type="similarity">
    <text evidence="1 16 17">Belongs to the ATPase B chain family.</text>
</comment>
<comment type="subcellular location">
    <subcellularLocation>
        <location evidence="16">Cell membrane</location>
        <topology evidence="16">Single-pass membrane protein</topology>
    </subcellularLocation>
    <subcellularLocation>
        <location evidence="15">Endomembrane system</location>
        <topology evidence="15">Single-pass membrane protein</topology>
    </subcellularLocation>
</comment>
<keyword evidence="9 16" id="KW-0406">Ion transport</keyword>
<feature type="compositionally biased region" description="Basic and acidic residues" evidence="18">
    <location>
        <begin position="88"/>
        <end position="99"/>
    </location>
</feature>
<evidence type="ECO:0000256" key="2">
    <source>
        <dbReference type="ARBA" id="ARBA00022448"/>
    </source>
</evidence>
<comment type="subunit">
    <text evidence="16">F-type ATPases have 2 components, F(1) - the catalytic core - and F(0) - the membrane proton channel. F(1) has five subunits: alpha(3), beta(3), gamma(1), delta(1), epsilon(1). F(0) has three main subunits: a(1), b(2) and c(10-14). The alpha and beta chains form an alternating ring which encloses part of the gamma chain. F(1) is attached to F(0) by a central stalk formed by the gamma and epsilon chains, while a peripheral stalk is formed by the delta and b chains.</text>
</comment>
<dbReference type="SUPFAM" id="SSF81573">
    <property type="entry name" value="F1F0 ATP synthase subunit B, membrane domain"/>
    <property type="match status" value="1"/>
</dbReference>
<protein>
    <recommendedName>
        <fullName evidence="16">ATP synthase subunit b</fullName>
    </recommendedName>
    <alternativeName>
        <fullName evidence="16">ATP synthase F(0) sector subunit b</fullName>
    </alternativeName>
    <alternativeName>
        <fullName evidence="16">ATPase subunit I</fullName>
    </alternativeName>
    <alternativeName>
        <fullName evidence="16">F-type ATPase subunit b</fullName>
        <shortName evidence="16">F-ATPase subunit b</shortName>
    </alternativeName>
</protein>
<dbReference type="GO" id="GO:0005886">
    <property type="term" value="C:plasma membrane"/>
    <property type="evidence" value="ECO:0007669"/>
    <property type="project" value="UniProtKB-SubCell"/>
</dbReference>
<evidence type="ECO:0000256" key="10">
    <source>
        <dbReference type="ARBA" id="ARBA00023136"/>
    </source>
</evidence>
<keyword evidence="2 16" id="KW-0813">Transport</keyword>
<feature type="region of interest" description="Disordered" evidence="18">
    <location>
        <begin position="80"/>
        <end position="99"/>
    </location>
</feature>
<evidence type="ECO:0000256" key="8">
    <source>
        <dbReference type="ARBA" id="ARBA00022989"/>
    </source>
</evidence>
<dbReference type="GO" id="GO:0012505">
    <property type="term" value="C:endomembrane system"/>
    <property type="evidence" value="ECO:0007669"/>
    <property type="project" value="UniProtKB-SubCell"/>
</dbReference>
<dbReference type="OrthoDB" id="9788020at2"/>
<keyword evidence="10 16" id="KW-0472">Membrane</keyword>
<evidence type="ECO:0000256" key="17">
    <source>
        <dbReference type="RuleBase" id="RU003848"/>
    </source>
</evidence>
<evidence type="ECO:0000256" key="15">
    <source>
        <dbReference type="ARBA" id="ARBA00037847"/>
    </source>
</evidence>
<evidence type="ECO:0000256" key="14">
    <source>
        <dbReference type="ARBA" id="ARBA00026054"/>
    </source>
</evidence>
<dbReference type="RefSeq" id="WP_076749892.1">
    <property type="nucleotide sequence ID" value="NZ_FNGH01000005.1"/>
</dbReference>
<keyword evidence="8 16" id="KW-1133">Transmembrane helix</keyword>
<proteinExistence type="inferred from homology"/>
<dbReference type="AlphaFoldDB" id="A0A1G9L643"/>
<keyword evidence="11 16" id="KW-0066">ATP synthesis</keyword>
<keyword evidence="5 16" id="KW-0138">CF(0)</keyword>
<dbReference type="PANTHER" id="PTHR33445:SF1">
    <property type="entry name" value="ATP SYNTHASE SUBUNIT B"/>
    <property type="match status" value="1"/>
</dbReference>
<dbReference type="InterPro" id="IPR002146">
    <property type="entry name" value="ATP_synth_b/b'su_bac/chlpt"/>
</dbReference>
<dbReference type="InterPro" id="IPR028987">
    <property type="entry name" value="ATP_synth_B-like_membr_sf"/>
</dbReference>
<dbReference type="NCBIfam" id="NF004411">
    <property type="entry name" value="PRK05759.1-2"/>
    <property type="match status" value="1"/>
</dbReference>
<evidence type="ECO:0000256" key="1">
    <source>
        <dbReference type="ARBA" id="ARBA00005513"/>
    </source>
</evidence>
<evidence type="ECO:0000256" key="4">
    <source>
        <dbReference type="ARBA" id="ARBA00022519"/>
    </source>
</evidence>
<dbReference type="InterPro" id="IPR050059">
    <property type="entry name" value="ATP_synthase_B_chain"/>
</dbReference>
<evidence type="ECO:0000256" key="7">
    <source>
        <dbReference type="ARBA" id="ARBA00022781"/>
    </source>
</evidence>
<dbReference type="EMBL" id="FNGH01000005">
    <property type="protein sequence ID" value="SDL57045.1"/>
    <property type="molecule type" value="Genomic_DNA"/>
</dbReference>
<gene>
    <name evidence="16" type="primary">atpF</name>
    <name evidence="19" type="ORF">SAMN05192555_105159</name>
</gene>
<keyword evidence="20" id="KW-1185">Reference proteome</keyword>
<dbReference type="GO" id="GO:0045259">
    <property type="term" value="C:proton-transporting ATP synthase complex"/>
    <property type="evidence" value="ECO:0007669"/>
    <property type="project" value="UniProtKB-KW"/>
</dbReference>
<dbReference type="Pfam" id="PF00430">
    <property type="entry name" value="ATP-synt_B"/>
    <property type="match status" value="1"/>
</dbReference>
<dbReference type="InterPro" id="IPR005864">
    <property type="entry name" value="ATP_synth_F0_bsu_bac"/>
</dbReference>
<evidence type="ECO:0000256" key="9">
    <source>
        <dbReference type="ARBA" id="ARBA00023065"/>
    </source>
</evidence>
<keyword evidence="6 16" id="KW-0812">Transmembrane</keyword>
<name>A0A1G9L643_9GAMM</name>
<evidence type="ECO:0000256" key="18">
    <source>
        <dbReference type="SAM" id="MobiDB-lite"/>
    </source>
</evidence>
<evidence type="ECO:0000256" key="12">
    <source>
        <dbReference type="ARBA" id="ARBA00025198"/>
    </source>
</evidence>
<evidence type="ECO:0000256" key="16">
    <source>
        <dbReference type="HAMAP-Rule" id="MF_01398"/>
    </source>
</evidence>
<accession>A0A1G9L643</accession>
<evidence type="ECO:0000256" key="5">
    <source>
        <dbReference type="ARBA" id="ARBA00022547"/>
    </source>
</evidence>
<evidence type="ECO:0000256" key="11">
    <source>
        <dbReference type="ARBA" id="ARBA00023310"/>
    </source>
</evidence>
<dbReference type="PANTHER" id="PTHR33445">
    <property type="entry name" value="ATP SYNTHASE SUBUNIT B', CHLOROPLASTIC"/>
    <property type="match status" value="1"/>
</dbReference>
<evidence type="ECO:0000256" key="6">
    <source>
        <dbReference type="ARBA" id="ARBA00022692"/>
    </source>
</evidence>
<dbReference type="CDD" id="cd06503">
    <property type="entry name" value="ATP-synt_Fo_b"/>
    <property type="match status" value="1"/>
</dbReference>